<reference evidence="2 3" key="1">
    <citation type="submission" date="2019-03" db="EMBL/GenBank/DDBJ databases">
        <title>Rhizobium sp. nov., an bacterium isolated from biocrust in Mu Us Desert.</title>
        <authorList>
            <person name="Lixiong L."/>
        </authorList>
    </citation>
    <scope>NUCLEOTIDE SEQUENCE [LARGE SCALE GENOMIC DNA]</scope>
    <source>
        <strain evidence="2 3">SPY-1</strain>
    </source>
</reference>
<evidence type="ECO:0000259" key="1">
    <source>
        <dbReference type="Pfam" id="PF01402"/>
    </source>
</evidence>
<dbReference type="Pfam" id="PF01402">
    <property type="entry name" value="RHH_1"/>
    <property type="match status" value="1"/>
</dbReference>
<dbReference type="Proteomes" id="UP000295238">
    <property type="component" value="Unassembled WGS sequence"/>
</dbReference>
<dbReference type="InterPro" id="IPR052991">
    <property type="entry name" value="Non-func_TypeII_TA_Antitoxin"/>
</dbReference>
<dbReference type="SUPFAM" id="SSF47598">
    <property type="entry name" value="Ribbon-helix-helix"/>
    <property type="match status" value="1"/>
</dbReference>
<comment type="caution">
    <text evidence="2">The sequence shown here is derived from an EMBL/GenBank/DDBJ whole genome shotgun (WGS) entry which is preliminary data.</text>
</comment>
<dbReference type="PANTHER" id="PTHR40688:SF2">
    <property type="entry name" value="RIBBON-HELIX-HELIX PROTEIN COPG DOMAIN-CONTAINING PROTEIN"/>
    <property type="match status" value="1"/>
</dbReference>
<dbReference type="InterPro" id="IPR010985">
    <property type="entry name" value="Ribbon_hlx_hlx"/>
</dbReference>
<evidence type="ECO:0000313" key="2">
    <source>
        <dbReference type="EMBL" id="TDK37246.1"/>
    </source>
</evidence>
<proteinExistence type="predicted"/>
<dbReference type="AlphaFoldDB" id="A0A4R5UK52"/>
<dbReference type="GO" id="GO:0006355">
    <property type="term" value="P:regulation of DNA-templated transcription"/>
    <property type="evidence" value="ECO:0007669"/>
    <property type="project" value="InterPro"/>
</dbReference>
<dbReference type="PANTHER" id="PTHR40688">
    <property type="match status" value="1"/>
</dbReference>
<dbReference type="InterPro" id="IPR002145">
    <property type="entry name" value="CopG"/>
</dbReference>
<organism evidence="2 3">
    <name type="scientific">Rhizobium deserti</name>
    <dbReference type="NCBI Taxonomy" id="2547961"/>
    <lineage>
        <taxon>Bacteria</taxon>
        <taxon>Pseudomonadati</taxon>
        <taxon>Pseudomonadota</taxon>
        <taxon>Alphaproteobacteria</taxon>
        <taxon>Hyphomicrobiales</taxon>
        <taxon>Rhizobiaceae</taxon>
        <taxon>Rhizobium/Agrobacterium group</taxon>
        <taxon>Rhizobium</taxon>
    </lineage>
</organism>
<dbReference type="RefSeq" id="WP_133316013.1">
    <property type="nucleotide sequence ID" value="NZ_SMTL01000002.1"/>
</dbReference>
<dbReference type="OrthoDB" id="8297311at2"/>
<name>A0A4R5UK52_9HYPH</name>
<protein>
    <submittedName>
        <fullName evidence="2">Ribbon-helix-helix protein, CopG family</fullName>
    </submittedName>
</protein>
<accession>A0A4R5UK52</accession>
<dbReference type="EMBL" id="SMTL01000002">
    <property type="protein sequence ID" value="TDK37246.1"/>
    <property type="molecule type" value="Genomic_DNA"/>
</dbReference>
<feature type="domain" description="Ribbon-helix-helix protein CopG" evidence="1">
    <location>
        <begin position="16"/>
        <end position="53"/>
    </location>
</feature>
<keyword evidence="3" id="KW-1185">Reference proteome</keyword>
<evidence type="ECO:0000313" key="3">
    <source>
        <dbReference type="Proteomes" id="UP000295238"/>
    </source>
</evidence>
<sequence>MADKKTDDKPGLSDPITLRLPVDILADIEKIAETADRSRSWVIVRALKYYLINEGSDLLEIRQGLEDVKAGRVHDAEEVFAELERLSREDAA</sequence>
<gene>
    <name evidence="2" type="ORF">E2F50_10185</name>
</gene>